<dbReference type="Proteomes" id="UP000266841">
    <property type="component" value="Unassembled WGS sequence"/>
</dbReference>
<evidence type="ECO:0000313" key="3">
    <source>
        <dbReference type="Proteomes" id="UP000266841"/>
    </source>
</evidence>
<feature type="region of interest" description="Disordered" evidence="1">
    <location>
        <begin position="1"/>
        <end position="91"/>
    </location>
</feature>
<feature type="compositionally biased region" description="Polar residues" evidence="1">
    <location>
        <begin position="189"/>
        <end position="199"/>
    </location>
</feature>
<organism evidence="2 3">
    <name type="scientific">Thalassiosira oceanica</name>
    <name type="common">Marine diatom</name>
    <dbReference type="NCBI Taxonomy" id="159749"/>
    <lineage>
        <taxon>Eukaryota</taxon>
        <taxon>Sar</taxon>
        <taxon>Stramenopiles</taxon>
        <taxon>Ochrophyta</taxon>
        <taxon>Bacillariophyta</taxon>
        <taxon>Coscinodiscophyceae</taxon>
        <taxon>Thalassiosirophycidae</taxon>
        <taxon>Thalassiosirales</taxon>
        <taxon>Thalassiosiraceae</taxon>
        <taxon>Thalassiosira</taxon>
    </lineage>
</organism>
<feature type="region of interest" description="Disordered" evidence="1">
    <location>
        <begin position="178"/>
        <end position="203"/>
    </location>
</feature>
<gene>
    <name evidence="2" type="ORF">THAOC_24820</name>
</gene>
<dbReference type="AlphaFoldDB" id="K0RQR5"/>
<protein>
    <submittedName>
        <fullName evidence="2">Uncharacterized protein</fullName>
    </submittedName>
</protein>
<name>K0RQR5_THAOC</name>
<feature type="region of interest" description="Disordered" evidence="1">
    <location>
        <begin position="242"/>
        <end position="261"/>
    </location>
</feature>
<feature type="compositionally biased region" description="Basic and acidic residues" evidence="1">
    <location>
        <begin position="242"/>
        <end position="255"/>
    </location>
</feature>
<comment type="caution">
    <text evidence="2">The sequence shown here is derived from an EMBL/GenBank/DDBJ whole genome shotgun (WGS) entry which is preliminary data.</text>
</comment>
<sequence>MQYIDHQINARDRSTPRQSLPRPLDESGRTRPRCRLGPGRRSSPPASGPSGLSSTGSSPSLTPTTTPDRAAKHARPLADARPGGEARRRRKTWAAFEEAEREMPLPSDPSPSDQVAVNRTARVSVYPALWVMILWIIHRDRKSYAMNELLCENNSDYKDTRGGTKLAIQQYKQGSATAAGIDRKELRSEPSTNATSSTVGAKPDKPDLLERKYYVYGNFIAAAFEADVIEYKLDLANWDRKNDKLHNEKGGKKDAPQGLQP</sequence>
<evidence type="ECO:0000256" key="1">
    <source>
        <dbReference type="SAM" id="MobiDB-lite"/>
    </source>
</evidence>
<evidence type="ECO:0000313" key="2">
    <source>
        <dbReference type="EMBL" id="EJK55450.1"/>
    </source>
</evidence>
<reference evidence="2 3" key="1">
    <citation type="journal article" date="2012" name="Genome Biol.">
        <title>Genome and low-iron response of an oceanic diatom adapted to chronic iron limitation.</title>
        <authorList>
            <person name="Lommer M."/>
            <person name="Specht M."/>
            <person name="Roy A.S."/>
            <person name="Kraemer L."/>
            <person name="Andreson R."/>
            <person name="Gutowska M.A."/>
            <person name="Wolf J."/>
            <person name="Bergner S.V."/>
            <person name="Schilhabel M.B."/>
            <person name="Klostermeier U.C."/>
            <person name="Beiko R.G."/>
            <person name="Rosenstiel P."/>
            <person name="Hippler M."/>
            <person name="Laroche J."/>
        </authorList>
    </citation>
    <scope>NUCLEOTIDE SEQUENCE [LARGE SCALE GENOMIC DNA]</scope>
    <source>
        <strain evidence="2 3">CCMP1005</strain>
    </source>
</reference>
<dbReference type="EMBL" id="AGNL01033997">
    <property type="protein sequence ID" value="EJK55450.1"/>
    <property type="molecule type" value="Genomic_DNA"/>
</dbReference>
<proteinExistence type="predicted"/>
<feature type="compositionally biased region" description="Basic and acidic residues" evidence="1">
    <location>
        <begin position="76"/>
        <end position="86"/>
    </location>
</feature>
<keyword evidence="3" id="KW-1185">Reference proteome</keyword>
<feature type="compositionally biased region" description="Low complexity" evidence="1">
    <location>
        <begin position="35"/>
        <end position="67"/>
    </location>
</feature>
<accession>K0RQR5</accession>